<name>A0ABS2A9R8_9ACTN</name>
<keyword evidence="3 7" id="KW-1133">Transmembrane helix</keyword>
<accession>A0ABS2A9R8</accession>
<evidence type="ECO:0000256" key="1">
    <source>
        <dbReference type="ARBA" id="ARBA00004167"/>
    </source>
</evidence>
<keyword evidence="5 7" id="KW-0472">Membrane</keyword>
<dbReference type="Pfam" id="PF13490">
    <property type="entry name" value="zf-HC2"/>
    <property type="match status" value="1"/>
</dbReference>
<feature type="transmembrane region" description="Helical" evidence="7">
    <location>
        <begin position="90"/>
        <end position="110"/>
    </location>
</feature>
<evidence type="ECO:0000256" key="7">
    <source>
        <dbReference type="SAM" id="Phobius"/>
    </source>
</evidence>
<dbReference type="InterPro" id="IPR027383">
    <property type="entry name" value="Znf_put"/>
</dbReference>
<evidence type="ECO:0000256" key="2">
    <source>
        <dbReference type="ARBA" id="ARBA00022692"/>
    </source>
</evidence>
<gene>
    <name evidence="9" type="ORF">JIG36_13485</name>
</gene>
<keyword evidence="2 7" id="KW-0812">Transmembrane</keyword>
<protein>
    <submittedName>
        <fullName evidence="9">Zf-HC2 domain-containing protein</fullName>
    </submittedName>
</protein>
<evidence type="ECO:0000259" key="8">
    <source>
        <dbReference type="Pfam" id="PF13490"/>
    </source>
</evidence>
<evidence type="ECO:0000256" key="4">
    <source>
        <dbReference type="ARBA" id="ARBA00023015"/>
    </source>
</evidence>
<keyword evidence="6" id="KW-0804">Transcription</keyword>
<feature type="domain" description="Putative zinc-finger" evidence="8">
    <location>
        <begin position="7"/>
        <end position="36"/>
    </location>
</feature>
<evidence type="ECO:0000256" key="5">
    <source>
        <dbReference type="ARBA" id="ARBA00023136"/>
    </source>
</evidence>
<dbReference type="RefSeq" id="WP_203376454.1">
    <property type="nucleotide sequence ID" value="NZ_JAENHP010000003.1"/>
</dbReference>
<keyword evidence="4" id="KW-0805">Transcription regulation</keyword>
<comment type="subcellular location">
    <subcellularLocation>
        <location evidence="1">Membrane</location>
        <topology evidence="1">Single-pass membrane protein</topology>
    </subcellularLocation>
</comment>
<reference evidence="9 10" key="1">
    <citation type="submission" date="2021-01" db="EMBL/GenBank/DDBJ databases">
        <title>Actinoplanes sp. nov. LDG1-06 isolated from lichen.</title>
        <authorList>
            <person name="Saeng-In P."/>
            <person name="Phongsopitanun W."/>
            <person name="Kanchanasin P."/>
            <person name="Yuki M."/>
            <person name="Kudo T."/>
            <person name="Ohkuma M."/>
            <person name="Tanasupawat S."/>
        </authorList>
    </citation>
    <scope>NUCLEOTIDE SEQUENCE [LARGE SCALE GENOMIC DNA]</scope>
    <source>
        <strain evidence="9 10">LDG1-06</strain>
    </source>
</reference>
<evidence type="ECO:0000313" key="10">
    <source>
        <dbReference type="Proteomes" id="UP000632138"/>
    </source>
</evidence>
<organism evidence="9 10">
    <name type="scientific">Paractinoplanes ovalisporus</name>
    <dbReference type="NCBI Taxonomy" id="2810368"/>
    <lineage>
        <taxon>Bacteria</taxon>
        <taxon>Bacillati</taxon>
        <taxon>Actinomycetota</taxon>
        <taxon>Actinomycetes</taxon>
        <taxon>Micromonosporales</taxon>
        <taxon>Micromonosporaceae</taxon>
        <taxon>Paractinoplanes</taxon>
    </lineage>
</organism>
<dbReference type="InterPro" id="IPR041916">
    <property type="entry name" value="Anti_sigma_zinc_sf"/>
</dbReference>
<evidence type="ECO:0000256" key="6">
    <source>
        <dbReference type="ARBA" id="ARBA00023163"/>
    </source>
</evidence>
<evidence type="ECO:0000313" key="9">
    <source>
        <dbReference type="EMBL" id="MBM2616571.1"/>
    </source>
</evidence>
<dbReference type="PANTHER" id="PTHR37461:SF1">
    <property type="entry name" value="ANTI-SIGMA-K FACTOR RSKA"/>
    <property type="match status" value="1"/>
</dbReference>
<sequence>MSEHDNELLGAYVLGVLEPGERSTVQTHLDGCEQCRKELDELREMEAALGELPPEALIDGPPVDGELLLQRTLKQVRGERTRDDRVRRSVWLAAAAVVAVAVLGGGALLGRGTAPGQPVIEANPAVTLPADARTASAADAATGARMTVAVIPAAGWVRVHAEVSGVAAGQQCRLYVIGKDGSRREAGSWLISEKAAAEGGSVDGSALIAPDEVASVQVETFAGQPLVNVPV</sequence>
<comment type="caution">
    <text evidence="9">The sequence shown here is derived from an EMBL/GenBank/DDBJ whole genome shotgun (WGS) entry which is preliminary data.</text>
</comment>
<dbReference type="Gene3D" id="1.10.10.1320">
    <property type="entry name" value="Anti-sigma factor, zinc-finger domain"/>
    <property type="match status" value="1"/>
</dbReference>
<dbReference type="Proteomes" id="UP000632138">
    <property type="component" value="Unassembled WGS sequence"/>
</dbReference>
<dbReference type="InterPro" id="IPR051474">
    <property type="entry name" value="Anti-sigma-K/W_factor"/>
</dbReference>
<proteinExistence type="predicted"/>
<keyword evidence="10" id="KW-1185">Reference proteome</keyword>
<dbReference type="EMBL" id="JAENHP010000003">
    <property type="protein sequence ID" value="MBM2616571.1"/>
    <property type="molecule type" value="Genomic_DNA"/>
</dbReference>
<dbReference type="PANTHER" id="PTHR37461">
    <property type="entry name" value="ANTI-SIGMA-K FACTOR RSKA"/>
    <property type="match status" value="1"/>
</dbReference>
<evidence type="ECO:0000256" key="3">
    <source>
        <dbReference type="ARBA" id="ARBA00022989"/>
    </source>
</evidence>